<dbReference type="EMBL" id="PGWZ01000379">
    <property type="protein sequence ID" value="PPJ74311.1"/>
    <property type="molecule type" value="Genomic_DNA"/>
</dbReference>
<evidence type="ECO:0000313" key="1">
    <source>
        <dbReference type="EMBL" id="PPJ74311.1"/>
    </source>
</evidence>
<reference evidence="1 2" key="1">
    <citation type="submission" date="2017-11" db="EMBL/GenBank/DDBJ databases">
        <authorList>
            <person name="Founou R.C."/>
            <person name="Founou L."/>
            <person name="Allam M."/>
            <person name="Ismail A."/>
            <person name="Essack S.Y."/>
        </authorList>
    </citation>
    <scope>NUCLEOTIDE SEQUENCE [LARGE SCALE GENOMIC DNA]</scope>
    <source>
        <strain evidence="1 2">G703N2B1</strain>
    </source>
</reference>
<gene>
    <name evidence="1" type="ORF">CV021_08470</name>
</gene>
<sequence>MIFLQNLFRCPTPARLTRVEKSLLQAHFHSVNYCQYNIIDPRTLIYLPSSISTIYYRTRFKLLESRESFCKFRQFKTLSALLFSTTIFNI</sequence>
<organism evidence="1 2">
    <name type="scientific">Staphylococcus aureus</name>
    <dbReference type="NCBI Taxonomy" id="1280"/>
    <lineage>
        <taxon>Bacteria</taxon>
        <taxon>Bacillati</taxon>
        <taxon>Bacillota</taxon>
        <taxon>Bacilli</taxon>
        <taxon>Bacillales</taxon>
        <taxon>Staphylococcaceae</taxon>
        <taxon>Staphylococcus</taxon>
    </lineage>
</organism>
<comment type="caution">
    <text evidence="1">The sequence shown here is derived from an EMBL/GenBank/DDBJ whole genome shotgun (WGS) entry which is preliminary data.</text>
</comment>
<proteinExistence type="predicted"/>
<dbReference type="Proteomes" id="UP000238775">
    <property type="component" value="Unassembled WGS sequence"/>
</dbReference>
<accession>A0A7Z1N3P4</accession>
<evidence type="ECO:0000313" key="2">
    <source>
        <dbReference type="Proteomes" id="UP000238775"/>
    </source>
</evidence>
<dbReference type="AntiFam" id="ANF00067">
    <property type="entry name" value="Translation of non-protein-coding upstream region of an enzyme"/>
</dbReference>
<dbReference type="AlphaFoldDB" id="A0A7Z1N3P4"/>
<protein>
    <submittedName>
        <fullName evidence="1">Uncharacterized protein</fullName>
    </submittedName>
</protein>
<name>A0A7Z1N3P4_STAAU</name>